<organism evidence="3 4">
    <name type="scientific">Claviceps pusilla</name>
    <dbReference type="NCBI Taxonomy" id="123648"/>
    <lineage>
        <taxon>Eukaryota</taxon>
        <taxon>Fungi</taxon>
        <taxon>Dikarya</taxon>
        <taxon>Ascomycota</taxon>
        <taxon>Pezizomycotina</taxon>
        <taxon>Sordariomycetes</taxon>
        <taxon>Hypocreomycetidae</taxon>
        <taxon>Hypocreales</taxon>
        <taxon>Clavicipitaceae</taxon>
        <taxon>Claviceps</taxon>
    </lineage>
</organism>
<feature type="compositionally biased region" description="Low complexity" evidence="1">
    <location>
        <begin position="111"/>
        <end position="124"/>
    </location>
</feature>
<evidence type="ECO:0000259" key="2">
    <source>
        <dbReference type="Pfam" id="PF13878"/>
    </source>
</evidence>
<feature type="domain" description="N-acetyltransferase ESCO zinc-finger" evidence="2">
    <location>
        <begin position="238"/>
        <end position="276"/>
    </location>
</feature>
<dbReference type="AlphaFoldDB" id="A0A9P7N4H1"/>
<comment type="caution">
    <text evidence="3">The sequence shown here is derived from an EMBL/GenBank/DDBJ whole genome shotgun (WGS) entry which is preliminary data.</text>
</comment>
<dbReference type="Proteomes" id="UP000748025">
    <property type="component" value="Unassembled WGS sequence"/>
</dbReference>
<gene>
    <name evidence="3" type="ORF">E4U43_004159</name>
</gene>
<proteinExistence type="predicted"/>
<evidence type="ECO:0000256" key="1">
    <source>
        <dbReference type="SAM" id="MobiDB-lite"/>
    </source>
</evidence>
<dbReference type="OrthoDB" id="19981at2759"/>
<feature type="compositionally biased region" description="Polar residues" evidence="1">
    <location>
        <begin position="199"/>
        <end position="208"/>
    </location>
</feature>
<sequence>MMISSSPEYAITKPGMPPPHLLRKREKPLRTYGRKCTSSAPESRGEPPAKKARSGSPAVHTPASTRLVVLIPAAPDPIFEHDTLSFPATEGVSRSSILSYFQPLPAASRPQSHSHSHSQSQSQSPRDADRQADPALLPVTNNKNAMPCARQHGRKARLLKIRGPSLPPDVSSEEDPDLADDGADSTTTSPSRDDGAGRTSPSTSQTGSSRDELSLRLHRDRHKDGRRWRSSKRAPVVQTTLNISSRAAFAECKVCDTVWNPLYPDDVKYHDKRHKALLRRERKKEAEKL</sequence>
<name>A0A9P7N4H1_9HYPO</name>
<feature type="region of interest" description="Disordered" evidence="1">
    <location>
        <begin position="1"/>
        <end position="63"/>
    </location>
</feature>
<feature type="region of interest" description="Disordered" evidence="1">
    <location>
        <begin position="103"/>
        <end position="235"/>
    </location>
</feature>
<protein>
    <recommendedName>
        <fullName evidence="2">N-acetyltransferase ESCO zinc-finger domain-containing protein</fullName>
    </recommendedName>
</protein>
<reference evidence="3" key="1">
    <citation type="journal article" date="2020" name="bioRxiv">
        <title>Whole genome comparisons of ergot fungi reveals the divergence and evolution of species within the genus Claviceps are the result of varying mechanisms driving genome evolution and host range expansion.</title>
        <authorList>
            <person name="Wyka S.A."/>
            <person name="Mondo S.J."/>
            <person name="Liu M."/>
            <person name="Dettman J."/>
            <person name="Nalam V."/>
            <person name="Broders K.D."/>
        </authorList>
    </citation>
    <scope>NUCLEOTIDE SEQUENCE</scope>
    <source>
        <strain evidence="3">CCC 602</strain>
    </source>
</reference>
<dbReference type="EMBL" id="SRPW01002721">
    <property type="protein sequence ID" value="KAG5990915.1"/>
    <property type="molecule type" value="Genomic_DNA"/>
</dbReference>
<evidence type="ECO:0000313" key="3">
    <source>
        <dbReference type="EMBL" id="KAG5990915.1"/>
    </source>
</evidence>
<keyword evidence="4" id="KW-1185">Reference proteome</keyword>
<feature type="compositionally biased region" description="Acidic residues" evidence="1">
    <location>
        <begin position="171"/>
        <end position="183"/>
    </location>
</feature>
<feature type="compositionally biased region" description="Basic residues" evidence="1">
    <location>
        <begin position="151"/>
        <end position="160"/>
    </location>
</feature>
<dbReference type="InterPro" id="IPR028005">
    <property type="entry name" value="AcTrfase_ESCO_Znf_dom"/>
</dbReference>
<evidence type="ECO:0000313" key="4">
    <source>
        <dbReference type="Proteomes" id="UP000748025"/>
    </source>
</evidence>
<accession>A0A9P7N4H1</accession>
<dbReference type="Pfam" id="PF13878">
    <property type="entry name" value="zf-C2H2_3"/>
    <property type="match status" value="1"/>
</dbReference>
<feature type="compositionally biased region" description="Basic residues" evidence="1">
    <location>
        <begin position="218"/>
        <end position="232"/>
    </location>
</feature>